<dbReference type="Proteomes" id="UP000442707">
    <property type="component" value="Unassembled WGS sequence"/>
</dbReference>
<name>A0A6H9V1X0_9ACTN</name>
<gene>
    <name evidence="2" type="ORF">F7R91_12555</name>
</gene>
<dbReference type="RefSeq" id="WP_150947666.1">
    <property type="nucleotide sequence ID" value="NZ_VZRB01000007.1"/>
</dbReference>
<dbReference type="AlphaFoldDB" id="A0A6H9V1X0"/>
<sequence>MRSQAPRQSTYAQVRSAPAAPAPSLPKLMACAPSSSAGQRGSIRPNGSGFQVRVYAGRDPLTKKDVYLHEQAETEAEAEKVRTKLLHQIDEQRHPKREVTSAFLLDRWLGVAELDETSYERTEGITATTSSRRSA</sequence>
<feature type="region of interest" description="Disordered" evidence="1">
    <location>
        <begin position="30"/>
        <end position="49"/>
    </location>
</feature>
<feature type="region of interest" description="Disordered" evidence="1">
    <location>
        <begin position="1"/>
        <end position="25"/>
    </location>
</feature>
<feature type="compositionally biased region" description="Polar residues" evidence="1">
    <location>
        <begin position="1"/>
        <end position="13"/>
    </location>
</feature>
<keyword evidence="3" id="KW-1185">Reference proteome</keyword>
<reference evidence="2 3" key="1">
    <citation type="submission" date="2019-09" db="EMBL/GenBank/DDBJ databases">
        <title>Screening of Novel Bioactive Compounds from Soil-Associated.</title>
        <authorList>
            <person name="Zhao S."/>
        </authorList>
    </citation>
    <scope>NUCLEOTIDE SEQUENCE [LARGE SCALE GENOMIC DNA]</scope>
    <source>
        <strain evidence="2 3">HIT-DPA4</strain>
    </source>
</reference>
<accession>A0A6H9V1X0</accession>
<dbReference type="EMBL" id="VZRB01000007">
    <property type="protein sequence ID" value="KAB1147148.1"/>
    <property type="molecule type" value="Genomic_DNA"/>
</dbReference>
<protein>
    <submittedName>
        <fullName evidence="2">Uncharacterized protein</fullName>
    </submittedName>
</protein>
<proteinExistence type="predicted"/>
<evidence type="ECO:0000313" key="3">
    <source>
        <dbReference type="Proteomes" id="UP000442707"/>
    </source>
</evidence>
<comment type="caution">
    <text evidence="2">The sequence shown here is derived from an EMBL/GenBank/DDBJ whole genome shotgun (WGS) entry which is preliminary data.</text>
</comment>
<evidence type="ECO:0000313" key="2">
    <source>
        <dbReference type="EMBL" id="KAB1147148.1"/>
    </source>
</evidence>
<organism evidence="2 3">
    <name type="scientific">Streptomyces luteolifulvus</name>
    <dbReference type="NCBI Taxonomy" id="2615112"/>
    <lineage>
        <taxon>Bacteria</taxon>
        <taxon>Bacillati</taxon>
        <taxon>Actinomycetota</taxon>
        <taxon>Actinomycetes</taxon>
        <taxon>Kitasatosporales</taxon>
        <taxon>Streptomycetaceae</taxon>
        <taxon>Streptomyces</taxon>
    </lineage>
</organism>
<evidence type="ECO:0000256" key="1">
    <source>
        <dbReference type="SAM" id="MobiDB-lite"/>
    </source>
</evidence>